<keyword evidence="7 13" id="KW-0812">Transmembrane</keyword>
<dbReference type="STRING" id="1448320.A0A319DN60"/>
<gene>
    <name evidence="15" type="ORF">BO71DRAFT_314829</name>
</gene>
<dbReference type="GO" id="GO:0016263">
    <property type="term" value="F:glycoprotein-N-acetylgalactosamine 3-beta-galactosyltransferase activity"/>
    <property type="evidence" value="ECO:0007669"/>
    <property type="project" value="UniProtKB-EC"/>
</dbReference>
<dbReference type="EC" id="2.4.1.122" evidence="4"/>
<dbReference type="PANTHER" id="PTHR23033">
    <property type="entry name" value="BETA1,3-GALACTOSYLTRANSFERASE"/>
    <property type="match status" value="1"/>
</dbReference>
<dbReference type="PANTHER" id="PTHR23033:SF47">
    <property type="entry name" value="APPLE DOMAIN-CONTAINING PROTEIN-RELATED"/>
    <property type="match status" value="1"/>
</dbReference>
<keyword evidence="8" id="KW-0547">Nucleotide-binding</keyword>
<evidence type="ECO:0000256" key="2">
    <source>
        <dbReference type="ARBA" id="ARBA00004922"/>
    </source>
</evidence>
<name>A0A319DN60_9EURO</name>
<reference evidence="15 16" key="1">
    <citation type="submission" date="2018-02" db="EMBL/GenBank/DDBJ databases">
        <title>The genomes of Aspergillus section Nigri reveals drivers in fungal speciation.</title>
        <authorList>
            <consortium name="DOE Joint Genome Institute"/>
            <person name="Vesth T.C."/>
            <person name="Nybo J."/>
            <person name="Theobald S."/>
            <person name="Brandl J."/>
            <person name="Frisvad J.C."/>
            <person name="Nielsen K.F."/>
            <person name="Lyhne E.K."/>
            <person name="Kogle M.E."/>
            <person name="Kuo A."/>
            <person name="Riley R."/>
            <person name="Clum A."/>
            <person name="Nolan M."/>
            <person name="Lipzen A."/>
            <person name="Salamov A."/>
            <person name="Henrissat B."/>
            <person name="Wiebenga A."/>
            <person name="De vries R.P."/>
            <person name="Grigoriev I.V."/>
            <person name="Mortensen U.H."/>
            <person name="Andersen M.R."/>
            <person name="Baker S.E."/>
        </authorList>
    </citation>
    <scope>NUCLEOTIDE SEQUENCE [LARGE SCALE GENOMIC DNA]</scope>
    <source>
        <strain evidence="15 16">CBS 707.79</strain>
    </source>
</reference>
<keyword evidence="5" id="KW-0328">Glycosyltransferase</keyword>
<dbReference type="Pfam" id="PF02434">
    <property type="entry name" value="Fringe"/>
    <property type="match status" value="1"/>
</dbReference>
<evidence type="ECO:0000256" key="6">
    <source>
        <dbReference type="ARBA" id="ARBA00022679"/>
    </source>
</evidence>
<evidence type="ECO:0000256" key="10">
    <source>
        <dbReference type="ARBA" id="ARBA00022989"/>
    </source>
</evidence>
<comment type="similarity">
    <text evidence="3">Belongs to the glycosyltransferase 31 family. Beta3-Gal-T subfamily.</text>
</comment>
<evidence type="ECO:0000256" key="4">
    <source>
        <dbReference type="ARBA" id="ARBA00012557"/>
    </source>
</evidence>
<dbReference type="EMBL" id="KZ825805">
    <property type="protein sequence ID" value="PYH99075.1"/>
    <property type="molecule type" value="Genomic_DNA"/>
</dbReference>
<keyword evidence="6" id="KW-0808">Transferase</keyword>
<keyword evidence="16" id="KW-1185">Reference proteome</keyword>
<evidence type="ECO:0000256" key="8">
    <source>
        <dbReference type="ARBA" id="ARBA00022741"/>
    </source>
</evidence>
<evidence type="ECO:0000256" key="1">
    <source>
        <dbReference type="ARBA" id="ARBA00004606"/>
    </source>
</evidence>
<dbReference type="GO" id="GO:0000166">
    <property type="term" value="F:nucleotide binding"/>
    <property type="evidence" value="ECO:0007669"/>
    <property type="project" value="UniProtKB-KW"/>
</dbReference>
<evidence type="ECO:0000256" key="9">
    <source>
        <dbReference type="ARBA" id="ARBA00022968"/>
    </source>
</evidence>
<accession>A0A319DN60</accession>
<organism evidence="15 16">
    <name type="scientific">Aspergillus ellipticus CBS 707.79</name>
    <dbReference type="NCBI Taxonomy" id="1448320"/>
    <lineage>
        <taxon>Eukaryota</taxon>
        <taxon>Fungi</taxon>
        <taxon>Dikarya</taxon>
        <taxon>Ascomycota</taxon>
        <taxon>Pezizomycotina</taxon>
        <taxon>Eurotiomycetes</taxon>
        <taxon>Eurotiomycetidae</taxon>
        <taxon>Eurotiales</taxon>
        <taxon>Aspergillaceae</taxon>
        <taxon>Aspergillus</taxon>
        <taxon>Aspergillus subgen. Circumdati</taxon>
    </lineage>
</organism>
<evidence type="ECO:0000256" key="5">
    <source>
        <dbReference type="ARBA" id="ARBA00022676"/>
    </source>
</evidence>
<keyword evidence="9" id="KW-0735">Signal-anchor</keyword>
<feature type="transmembrane region" description="Helical" evidence="13">
    <location>
        <begin position="12"/>
        <end position="28"/>
    </location>
</feature>
<dbReference type="OrthoDB" id="414175at2759"/>
<evidence type="ECO:0000256" key="11">
    <source>
        <dbReference type="ARBA" id="ARBA00023136"/>
    </source>
</evidence>
<dbReference type="Gene3D" id="3.90.550.50">
    <property type="match status" value="1"/>
</dbReference>
<keyword evidence="10 13" id="KW-1133">Transmembrane helix</keyword>
<proteinExistence type="inferred from homology"/>
<dbReference type="AlphaFoldDB" id="A0A319DN60"/>
<evidence type="ECO:0000256" key="12">
    <source>
        <dbReference type="SAM" id="MobiDB-lite"/>
    </source>
</evidence>
<dbReference type="VEuPathDB" id="FungiDB:BO71DRAFT_314829"/>
<feature type="domain" description="Fringe-like glycosyltransferase" evidence="14">
    <location>
        <begin position="219"/>
        <end position="281"/>
    </location>
</feature>
<keyword evidence="11 13" id="KW-0472">Membrane</keyword>
<evidence type="ECO:0000256" key="7">
    <source>
        <dbReference type="ARBA" id="ARBA00022692"/>
    </source>
</evidence>
<sequence>MRKAFYQDNRMVPLGIMLTTLIIFIYHFELDRPALAFSPVSTPPQMISAQFAPEKQDQAHLPASSLKEEAPPSSYSPGPVAQDAPVPSLPFTTTSTSSLSINDITLMFKTGASVLWRRVPIHLSTSLSPQRIPSSNVLLYSDAPETIGPWHFLDVLSNTSSSVRQSPDFIPYTQQTDYDDRQNYAEIGNMPGDAAGLVGGWKLDKYKFLPIVAHAGRAHPDSKWYIFMEDDSYLFLPNLLTHLSKFDHKDPWYLGSVAWIHGDFFAHGGSGFALSRGAWEKSFGADPDIVRRYEGFTAEHGCGDHILGHVLKEYGVEFGEDPTADNRFKYGFNPEAHWSTWFETENWCKPVFSWHHTHGRDVARLFGLESGWDFSKGQLRFRDVYDAMVKPYLRDRVEWWDNGAAKYEIRSNNVQYAQPPEGVKSVDTWKAGWKSVDSCQAACVAWSDCVQWSFYEDRCKMDSMVLLGSGIPEGDSRRQTSLPWTSGWLKDRIGTWKCDV</sequence>
<protein>
    <recommendedName>
        <fullName evidence="4">N-acetylgalactosaminide beta-1,3-galactosyltransferase</fullName>
        <ecNumber evidence="4">2.4.1.122</ecNumber>
    </recommendedName>
</protein>
<evidence type="ECO:0000313" key="16">
    <source>
        <dbReference type="Proteomes" id="UP000247810"/>
    </source>
</evidence>
<comment type="subcellular location">
    <subcellularLocation>
        <location evidence="1">Membrane</location>
        <topology evidence="1">Single-pass type II membrane protein</topology>
    </subcellularLocation>
</comment>
<dbReference type="InterPro" id="IPR026050">
    <property type="entry name" value="C1GALT1/C1GALT1_chp1"/>
</dbReference>
<dbReference type="Proteomes" id="UP000247810">
    <property type="component" value="Unassembled WGS sequence"/>
</dbReference>
<evidence type="ECO:0000256" key="13">
    <source>
        <dbReference type="SAM" id="Phobius"/>
    </source>
</evidence>
<feature type="region of interest" description="Disordered" evidence="12">
    <location>
        <begin position="58"/>
        <end position="88"/>
    </location>
</feature>
<evidence type="ECO:0000313" key="15">
    <source>
        <dbReference type="EMBL" id="PYH99075.1"/>
    </source>
</evidence>
<dbReference type="InterPro" id="IPR003378">
    <property type="entry name" value="Fringe-like_glycosylTrfase"/>
</dbReference>
<comment type="pathway">
    <text evidence="2">Protein modification; protein glycosylation.</text>
</comment>
<dbReference type="GO" id="GO:0016020">
    <property type="term" value="C:membrane"/>
    <property type="evidence" value="ECO:0007669"/>
    <property type="project" value="UniProtKB-SubCell"/>
</dbReference>
<evidence type="ECO:0000259" key="14">
    <source>
        <dbReference type="Pfam" id="PF02434"/>
    </source>
</evidence>
<evidence type="ECO:0000256" key="3">
    <source>
        <dbReference type="ARBA" id="ARBA00006462"/>
    </source>
</evidence>